<proteinExistence type="predicted"/>
<dbReference type="SUPFAM" id="SSF51197">
    <property type="entry name" value="Clavaminate synthase-like"/>
    <property type="match status" value="1"/>
</dbReference>
<gene>
    <name evidence="6" type="ORF">AB1Y20_001615</name>
</gene>
<dbReference type="PANTHER" id="PTHR12461">
    <property type="entry name" value="HYPOXIA-INDUCIBLE FACTOR 1 ALPHA INHIBITOR-RELATED"/>
    <property type="match status" value="1"/>
</dbReference>
<dbReference type="Proteomes" id="UP001515480">
    <property type="component" value="Unassembled WGS sequence"/>
</dbReference>
<evidence type="ECO:0000256" key="2">
    <source>
        <dbReference type="ARBA" id="ARBA00022490"/>
    </source>
</evidence>
<evidence type="ECO:0000256" key="1">
    <source>
        <dbReference type="ARBA" id="ARBA00004496"/>
    </source>
</evidence>
<comment type="subcellular location">
    <subcellularLocation>
        <location evidence="1">Cytoplasm</location>
    </subcellularLocation>
</comment>
<evidence type="ECO:0000313" key="6">
    <source>
        <dbReference type="EMBL" id="KAL1530716.1"/>
    </source>
</evidence>
<feature type="domain" description="JmjC" evidence="5">
    <location>
        <begin position="124"/>
        <end position="277"/>
    </location>
</feature>
<organism evidence="6 7">
    <name type="scientific">Prymnesium parvum</name>
    <name type="common">Toxic golden alga</name>
    <dbReference type="NCBI Taxonomy" id="97485"/>
    <lineage>
        <taxon>Eukaryota</taxon>
        <taxon>Haptista</taxon>
        <taxon>Haptophyta</taxon>
        <taxon>Prymnesiophyceae</taxon>
        <taxon>Prymnesiales</taxon>
        <taxon>Prymnesiaceae</taxon>
        <taxon>Prymnesium</taxon>
    </lineage>
</organism>
<dbReference type="InterPro" id="IPR003347">
    <property type="entry name" value="JmjC_dom"/>
</dbReference>
<sequence>MASRIPDRDYRRFSRMVPREHSPSPARVRALMERGTPFVASGLLTTWPAAEWQLRTLMQRFGDAPTCVRLHPKAEGEVYEGECAYVKATLGEFCLWLEGADEPSASADSPFAPFPRSDYVAYADYQDMPALFRHLPSALSCVDWTTVLGGAARDGAESVLWLGSHGASTPTHYDAYGCNVVAQCAGEKRWRLCAPAAPAAPRPSRVPYEESSVFAAGGAAALGSGGACELLLAAGEVLFVPRHWWHDVSTRSAWALSINTWLDAEGDDVERAREAVVRLVVSALLRRAREGEAPPYLHEPRCGFVNPTEELHSAEEDLAMLSAAIGKLEAADGCMECDAAEERGGGASEGGGADASAPSSGGGGALPPLGAMDVARAVCLGAAIEAAAAALSRDALGDGAALGDGGGERLRAPLGRLLRGVLAQPSSERQAHGEQFGQAFERLREAPGGSEIDLTRVINAVCTGDAVQASLSSLRDTYRARLQAAGVRRKRDRDDVCTGTTAKCTMTPGTCDCNESCVVA</sequence>
<name>A0AB34KD17_PRYPA</name>
<accession>A0AB34KD17</accession>
<keyword evidence="7" id="KW-1185">Reference proteome</keyword>
<evidence type="ECO:0000256" key="4">
    <source>
        <dbReference type="SAM" id="MobiDB-lite"/>
    </source>
</evidence>
<dbReference type="SMART" id="SM00558">
    <property type="entry name" value="JmjC"/>
    <property type="match status" value="1"/>
</dbReference>
<comment type="caution">
    <text evidence="6">The sequence shown here is derived from an EMBL/GenBank/DDBJ whole genome shotgun (WGS) entry which is preliminary data.</text>
</comment>
<evidence type="ECO:0000259" key="5">
    <source>
        <dbReference type="PROSITE" id="PS51184"/>
    </source>
</evidence>
<protein>
    <recommendedName>
        <fullName evidence="5">JmjC domain-containing protein</fullName>
    </recommendedName>
</protein>
<reference evidence="6 7" key="1">
    <citation type="journal article" date="2024" name="Science">
        <title>Giant polyketide synthase enzymes in the biosynthesis of giant marine polyether toxins.</title>
        <authorList>
            <person name="Fallon T.R."/>
            <person name="Shende V.V."/>
            <person name="Wierzbicki I.H."/>
            <person name="Pendleton A.L."/>
            <person name="Watervoot N.F."/>
            <person name="Auber R.P."/>
            <person name="Gonzalez D.J."/>
            <person name="Wisecaver J.H."/>
            <person name="Moore B.S."/>
        </authorList>
    </citation>
    <scope>NUCLEOTIDE SEQUENCE [LARGE SCALE GENOMIC DNA]</scope>
    <source>
        <strain evidence="6 7">12B1</strain>
    </source>
</reference>
<feature type="region of interest" description="Disordered" evidence="4">
    <location>
        <begin position="341"/>
        <end position="364"/>
    </location>
</feature>
<dbReference type="Pfam" id="PF13621">
    <property type="entry name" value="Cupin_8"/>
    <property type="match status" value="1"/>
</dbReference>
<dbReference type="EMBL" id="JBGBPQ010000001">
    <property type="protein sequence ID" value="KAL1530716.1"/>
    <property type="molecule type" value="Genomic_DNA"/>
</dbReference>
<dbReference type="AlphaFoldDB" id="A0AB34KD17"/>
<keyword evidence="2" id="KW-0963">Cytoplasm</keyword>
<comment type="function">
    <text evidence="3">May play a role in cellular stress response.</text>
</comment>
<dbReference type="PANTHER" id="PTHR12461:SF43">
    <property type="entry name" value="HSPB1-ASSOCIATED PROTEIN 1"/>
    <property type="match status" value="1"/>
</dbReference>
<dbReference type="PROSITE" id="PS51184">
    <property type="entry name" value="JMJC"/>
    <property type="match status" value="1"/>
</dbReference>
<evidence type="ECO:0000256" key="3">
    <source>
        <dbReference type="ARBA" id="ARBA00037342"/>
    </source>
</evidence>
<dbReference type="GO" id="GO:0005737">
    <property type="term" value="C:cytoplasm"/>
    <property type="evidence" value="ECO:0007669"/>
    <property type="project" value="UniProtKB-SubCell"/>
</dbReference>
<dbReference type="InterPro" id="IPR041667">
    <property type="entry name" value="Cupin_8"/>
</dbReference>
<dbReference type="Gene3D" id="2.60.120.650">
    <property type="entry name" value="Cupin"/>
    <property type="match status" value="1"/>
</dbReference>
<evidence type="ECO:0000313" key="7">
    <source>
        <dbReference type="Proteomes" id="UP001515480"/>
    </source>
</evidence>